<evidence type="ECO:0000313" key="3">
    <source>
        <dbReference type="EMBL" id="KAJ2674584.1"/>
    </source>
</evidence>
<keyword evidence="2" id="KW-1133">Transmembrane helix</keyword>
<dbReference type="EMBL" id="JANBTW010000056">
    <property type="protein sequence ID" value="KAJ2674584.1"/>
    <property type="molecule type" value="Genomic_DNA"/>
</dbReference>
<dbReference type="AlphaFoldDB" id="A0A9W8G0M7"/>
<gene>
    <name evidence="3" type="ORF">GGI25_004323</name>
</gene>
<keyword evidence="2" id="KW-0472">Membrane</keyword>
<evidence type="ECO:0000256" key="1">
    <source>
        <dbReference type="SAM" id="MobiDB-lite"/>
    </source>
</evidence>
<name>A0A9W8G0M7_9FUNG</name>
<evidence type="ECO:0000256" key="2">
    <source>
        <dbReference type="SAM" id="Phobius"/>
    </source>
</evidence>
<protein>
    <submittedName>
        <fullName evidence="3">Uncharacterized protein</fullName>
    </submittedName>
</protein>
<evidence type="ECO:0000313" key="4">
    <source>
        <dbReference type="Proteomes" id="UP001151518"/>
    </source>
</evidence>
<feature type="region of interest" description="Disordered" evidence="1">
    <location>
        <begin position="121"/>
        <end position="179"/>
    </location>
</feature>
<feature type="compositionally biased region" description="Low complexity" evidence="1">
    <location>
        <begin position="42"/>
        <end position="57"/>
    </location>
</feature>
<dbReference type="OrthoDB" id="2140426at2759"/>
<comment type="caution">
    <text evidence="3">The sequence shown here is derived from an EMBL/GenBank/DDBJ whole genome shotgun (WGS) entry which is preliminary data.</text>
</comment>
<feature type="compositionally biased region" description="Basic and acidic residues" evidence="1">
    <location>
        <begin position="168"/>
        <end position="179"/>
    </location>
</feature>
<sequence length="290" mass="32183">MSDHIIAAKADEPSRQLGSAENENENKQQKNPLAQKGGVEPTTTTSSSARSSFHSKSNPLFRLSSIKTHTTNSSSKNTAFYSAQSQITPSQSTNSFHTAMATASEDEELVHAMARQYVLDAEMAGSASPSRRSRRDTDASRMVTERSLGGDITTSSSDYPQMPPLRHMGRDNESSHGYESSVEKGRALEQLRNEEVEDDANEARLFVPVRKRYPMPRYSVNINRSVPAGAVLFVCGFILLPLWWIGAVFPRTRDSDVVRTWRKYNMLMTLLSLPLLGLFLALGGWQATHN</sequence>
<accession>A0A9W8G0M7</accession>
<feature type="transmembrane region" description="Helical" evidence="2">
    <location>
        <begin position="266"/>
        <end position="287"/>
    </location>
</feature>
<feature type="region of interest" description="Disordered" evidence="1">
    <location>
        <begin position="1"/>
        <end position="75"/>
    </location>
</feature>
<feature type="compositionally biased region" description="Low complexity" evidence="1">
    <location>
        <begin position="64"/>
        <end position="75"/>
    </location>
</feature>
<reference evidence="3" key="1">
    <citation type="submission" date="2022-07" db="EMBL/GenBank/DDBJ databases">
        <title>Phylogenomic reconstructions and comparative analyses of Kickxellomycotina fungi.</title>
        <authorList>
            <person name="Reynolds N.K."/>
            <person name="Stajich J.E."/>
            <person name="Barry K."/>
            <person name="Grigoriev I.V."/>
            <person name="Crous P."/>
            <person name="Smith M.E."/>
        </authorList>
    </citation>
    <scope>NUCLEOTIDE SEQUENCE</scope>
    <source>
        <strain evidence="3">NRRL 3115</strain>
    </source>
</reference>
<dbReference type="Proteomes" id="UP001151518">
    <property type="component" value="Unassembled WGS sequence"/>
</dbReference>
<proteinExistence type="predicted"/>
<feature type="transmembrane region" description="Helical" evidence="2">
    <location>
        <begin position="226"/>
        <end position="245"/>
    </location>
</feature>
<organism evidence="3 4">
    <name type="scientific">Coemansia spiralis</name>
    <dbReference type="NCBI Taxonomy" id="417178"/>
    <lineage>
        <taxon>Eukaryota</taxon>
        <taxon>Fungi</taxon>
        <taxon>Fungi incertae sedis</taxon>
        <taxon>Zoopagomycota</taxon>
        <taxon>Kickxellomycotina</taxon>
        <taxon>Kickxellomycetes</taxon>
        <taxon>Kickxellales</taxon>
        <taxon>Kickxellaceae</taxon>
        <taxon>Coemansia</taxon>
    </lineage>
</organism>
<keyword evidence="2" id="KW-0812">Transmembrane</keyword>